<keyword evidence="3" id="KW-1185">Reference proteome</keyword>
<organism evidence="2 3">
    <name type="scientific">Actinomadura rugatobispora</name>
    <dbReference type="NCBI Taxonomy" id="1994"/>
    <lineage>
        <taxon>Bacteria</taxon>
        <taxon>Bacillati</taxon>
        <taxon>Actinomycetota</taxon>
        <taxon>Actinomycetes</taxon>
        <taxon>Streptosporangiales</taxon>
        <taxon>Thermomonosporaceae</taxon>
        <taxon>Actinomadura</taxon>
    </lineage>
</organism>
<keyword evidence="1" id="KW-1133">Transmembrane helix</keyword>
<gene>
    <name evidence="2" type="ORF">ACFPZN_25365</name>
</gene>
<keyword evidence="1" id="KW-0472">Membrane</keyword>
<protein>
    <recommendedName>
        <fullName evidence="4">Flagellar biosynthetic protein FliP</fullName>
    </recommendedName>
</protein>
<evidence type="ECO:0008006" key="4">
    <source>
        <dbReference type="Google" id="ProtNLM"/>
    </source>
</evidence>
<evidence type="ECO:0000313" key="2">
    <source>
        <dbReference type="EMBL" id="MFC5748958.1"/>
    </source>
</evidence>
<feature type="transmembrane region" description="Helical" evidence="1">
    <location>
        <begin position="78"/>
        <end position="96"/>
    </location>
</feature>
<comment type="caution">
    <text evidence="2">The sequence shown here is derived from an EMBL/GenBank/DDBJ whole genome shotgun (WGS) entry which is preliminary data.</text>
</comment>
<feature type="transmembrane region" description="Helical" evidence="1">
    <location>
        <begin position="102"/>
        <end position="120"/>
    </location>
</feature>
<feature type="transmembrane region" description="Helical" evidence="1">
    <location>
        <begin position="47"/>
        <end position="66"/>
    </location>
</feature>
<dbReference type="RefSeq" id="WP_378284659.1">
    <property type="nucleotide sequence ID" value="NZ_JBHSON010000037.1"/>
</dbReference>
<evidence type="ECO:0000256" key="1">
    <source>
        <dbReference type="SAM" id="Phobius"/>
    </source>
</evidence>
<keyword evidence="1" id="KW-0812">Transmembrane</keyword>
<dbReference type="EMBL" id="JBHSON010000037">
    <property type="protein sequence ID" value="MFC5748958.1"/>
    <property type="molecule type" value="Genomic_DNA"/>
</dbReference>
<accession>A0ABW1A5N8</accession>
<name>A0ABW1A5N8_9ACTN</name>
<feature type="transmembrane region" description="Helical" evidence="1">
    <location>
        <begin position="14"/>
        <end position="35"/>
    </location>
</feature>
<reference evidence="3" key="1">
    <citation type="journal article" date="2019" name="Int. J. Syst. Evol. Microbiol.">
        <title>The Global Catalogue of Microorganisms (GCM) 10K type strain sequencing project: providing services to taxonomists for standard genome sequencing and annotation.</title>
        <authorList>
            <consortium name="The Broad Institute Genomics Platform"/>
            <consortium name="The Broad Institute Genome Sequencing Center for Infectious Disease"/>
            <person name="Wu L."/>
            <person name="Ma J."/>
        </authorList>
    </citation>
    <scope>NUCLEOTIDE SEQUENCE [LARGE SCALE GENOMIC DNA]</scope>
    <source>
        <strain evidence="3">KCTC 42087</strain>
    </source>
</reference>
<proteinExistence type="predicted"/>
<evidence type="ECO:0000313" key="3">
    <source>
        <dbReference type="Proteomes" id="UP001596074"/>
    </source>
</evidence>
<dbReference type="Proteomes" id="UP001596074">
    <property type="component" value="Unassembled WGS sequence"/>
</dbReference>
<sequence>MRIRTETRHFFRHYLEMVAAMFVGMAVLGGAVRLAGVNLSAARHPELVSLEMAFDMAVAMIVWMRYRGHRWTPTLEMAGAMFVPALALFPLLWTGVITAGSLLMIEHVVMLPLMYALMLLRREEYSH</sequence>